<protein>
    <submittedName>
        <fullName evidence="8">ABC transporter permease</fullName>
    </submittedName>
</protein>
<evidence type="ECO:0000259" key="7">
    <source>
        <dbReference type="Pfam" id="PF12698"/>
    </source>
</evidence>
<dbReference type="OrthoDB" id="9811522at2"/>
<feature type="transmembrane region" description="Helical" evidence="6">
    <location>
        <begin position="344"/>
        <end position="362"/>
    </location>
</feature>
<keyword evidence="9" id="KW-1185">Reference proteome</keyword>
<feature type="transmembrane region" description="Helical" evidence="6">
    <location>
        <begin position="179"/>
        <end position="200"/>
    </location>
</feature>
<reference evidence="8 9" key="1">
    <citation type="submission" date="2019-01" db="EMBL/GenBank/DDBJ databases">
        <authorList>
            <person name="Chen W.-M."/>
        </authorList>
    </citation>
    <scope>NUCLEOTIDE SEQUENCE [LARGE SCALE GENOMIC DNA]</scope>
    <source>
        <strain evidence="8 9">TLA-22</strain>
    </source>
</reference>
<dbReference type="EMBL" id="RZUL01000003">
    <property type="protein sequence ID" value="RVT41166.1"/>
    <property type="molecule type" value="Genomic_DNA"/>
</dbReference>
<dbReference type="PANTHER" id="PTHR30294:SF46">
    <property type="entry name" value="ABC TRANSPORTER PERMEASE"/>
    <property type="match status" value="1"/>
</dbReference>
<dbReference type="InterPro" id="IPR051449">
    <property type="entry name" value="ABC-2_transporter_component"/>
</dbReference>
<keyword evidence="4 6" id="KW-1133">Transmembrane helix</keyword>
<feature type="transmembrane region" description="Helical" evidence="6">
    <location>
        <begin position="284"/>
        <end position="304"/>
    </location>
</feature>
<feature type="transmembrane region" description="Helical" evidence="6">
    <location>
        <begin position="12"/>
        <end position="33"/>
    </location>
</feature>
<evidence type="ECO:0000313" key="8">
    <source>
        <dbReference type="EMBL" id="RVT41166.1"/>
    </source>
</evidence>
<sequence length="382" mass="40767">MIGRAFLGTLRAVFTDRSAFMLIVVSTILYSFFYPSAYSGEVATRIPVAVVDLDNSGASRSLVHKLSALQQVDLAERLSSPMQAQSWLQTRGAGAIVIIPEGFERRILNGAQGIVSIYGNGAYLLRSSTALAGVGSALAAIGGEAAVDQAMAQGAPANPALSLVQRPLFNTREGYGSTVFPGVGFLIIYQTLLMGLAMLAGTMRDGGGRLHFSAHSLVGVALAFFVIGWADIAYYAGFVFWFQDYPRAAASPATLLAAGSLFVGATVAAALALASFFRTRERPLQLLMGTSLVIFFLAGLSWPAEETPTWLVMLARLLPTTPGIHLMVGVNQMGASLIDQWVEVINLAMLVILYGIVAWWRLTGLDVRRQRIFSAPVPSGSQ</sequence>
<comment type="subcellular location">
    <subcellularLocation>
        <location evidence="1">Cell membrane</location>
        <topology evidence="1">Multi-pass membrane protein</topology>
    </subcellularLocation>
</comment>
<evidence type="ECO:0000256" key="5">
    <source>
        <dbReference type="ARBA" id="ARBA00023136"/>
    </source>
</evidence>
<keyword evidence="3 6" id="KW-0812">Transmembrane</keyword>
<accession>A0A437J844</accession>
<evidence type="ECO:0000256" key="4">
    <source>
        <dbReference type="ARBA" id="ARBA00022989"/>
    </source>
</evidence>
<evidence type="ECO:0000256" key="6">
    <source>
        <dbReference type="SAM" id="Phobius"/>
    </source>
</evidence>
<dbReference type="AlphaFoldDB" id="A0A437J844"/>
<name>A0A437J844_9SPHN</name>
<dbReference type="Pfam" id="PF12698">
    <property type="entry name" value="ABC2_membrane_3"/>
    <property type="match status" value="1"/>
</dbReference>
<dbReference type="Proteomes" id="UP000282977">
    <property type="component" value="Unassembled WGS sequence"/>
</dbReference>
<feature type="transmembrane region" description="Helical" evidence="6">
    <location>
        <begin position="212"/>
        <end position="235"/>
    </location>
</feature>
<dbReference type="PANTHER" id="PTHR30294">
    <property type="entry name" value="MEMBRANE COMPONENT OF ABC TRANSPORTER YHHJ-RELATED"/>
    <property type="match status" value="1"/>
</dbReference>
<feature type="transmembrane region" description="Helical" evidence="6">
    <location>
        <begin position="255"/>
        <end position="277"/>
    </location>
</feature>
<organism evidence="8 9">
    <name type="scientific">Sphingobium algorifonticola</name>
    <dbReference type="NCBI Taxonomy" id="2008318"/>
    <lineage>
        <taxon>Bacteria</taxon>
        <taxon>Pseudomonadati</taxon>
        <taxon>Pseudomonadota</taxon>
        <taxon>Alphaproteobacteria</taxon>
        <taxon>Sphingomonadales</taxon>
        <taxon>Sphingomonadaceae</taxon>
        <taxon>Sphingobium</taxon>
    </lineage>
</organism>
<dbReference type="RefSeq" id="WP_127691148.1">
    <property type="nucleotide sequence ID" value="NZ_RZUL01000003.1"/>
</dbReference>
<comment type="caution">
    <text evidence="8">The sequence shown here is derived from an EMBL/GenBank/DDBJ whole genome shotgun (WGS) entry which is preliminary data.</text>
</comment>
<keyword evidence="5 6" id="KW-0472">Membrane</keyword>
<dbReference type="Gene3D" id="3.40.1710.10">
    <property type="entry name" value="abc type-2 transporter like domain"/>
    <property type="match status" value="1"/>
</dbReference>
<feature type="domain" description="ABC-2 type transporter transmembrane" evidence="7">
    <location>
        <begin position="20"/>
        <end position="360"/>
    </location>
</feature>
<dbReference type="GO" id="GO:0140359">
    <property type="term" value="F:ABC-type transporter activity"/>
    <property type="evidence" value="ECO:0007669"/>
    <property type="project" value="InterPro"/>
</dbReference>
<evidence type="ECO:0000256" key="2">
    <source>
        <dbReference type="ARBA" id="ARBA00022475"/>
    </source>
</evidence>
<evidence type="ECO:0000256" key="3">
    <source>
        <dbReference type="ARBA" id="ARBA00022692"/>
    </source>
</evidence>
<gene>
    <name evidence="8" type="ORF">ENE74_12115</name>
</gene>
<dbReference type="GO" id="GO:0005886">
    <property type="term" value="C:plasma membrane"/>
    <property type="evidence" value="ECO:0007669"/>
    <property type="project" value="UniProtKB-SubCell"/>
</dbReference>
<dbReference type="InterPro" id="IPR013525">
    <property type="entry name" value="ABC2_TM"/>
</dbReference>
<proteinExistence type="predicted"/>
<evidence type="ECO:0000256" key="1">
    <source>
        <dbReference type="ARBA" id="ARBA00004651"/>
    </source>
</evidence>
<keyword evidence="2" id="KW-1003">Cell membrane</keyword>
<evidence type="ECO:0000313" key="9">
    <source>
        <dbReference type="Proteomes" id="UP000282977"/>
    </source>
</evidence>